<proteinExistence type="predicted"/>
<dbReference type="SUPFAM" id="SSF52540">
    <property type="entry name" value="P-loop containing nucleoside triphosphate hydrolases"/>
    <property type="match status" value="1"/>
</dbReference>
<evidence type="ECO:0000313" key="2">
    <source>
        <dbReference type="EMBL" id="ADC63858.1"/>
    </source>
</evidence>
<dbReference type="PANTHER" id="PTHR43049">
    <property type="entry name" value="EARLY ENDOSOME ANTIGEN"/>
    <property type="match status" value="1"/>
</dbReference>
<sequence>MAALMKHRQLNLRIARQPAATALENVEQLLIERRREMAEIQENLTDLAQQLVRRDMAVAEAEEARIKLVSMQESLTLLEPKRIELEKIEQTLASQQEAMADLYHRLMEGEAKHEEQERTLRRIQDQLTETENQLKEFEERRQQIEQLLEILSKRQREQESTLQEKNFEIHAAKTALAEQREKLTEGEETLKRQRQEADDLKVRRDALNAEVVMLEQRKAQTEAALVEQSERLDKGKESLRRQFQEAEELHRKREVLNNEIALLDQRKVLAESALAEQKEKLSEGEEALKRQRQEADDLRAKRDALNAEVVMLEQRKAELERMKATLQGYIEQAHKERDEEVANALADLKRAPACLSEAGLKAARNKTSEDDALQDLRIYLDKLGLHFPQRTLNAFHTCMKINGLSPLTVLAGISGTGKSELPRRYAEGMGIHFLQMAVQPRWDSPQDLFGFYNYLEHRYIGTDLARALIHLDDRNHPELAKDWREHMLLVLLDEMNLARVEYYFSEFLSRLEVRKSVDPANPASRQDAEIQLDVGGRERVFNLYVDRNVLFVGTMNEDESTQTLSDKVIDRANVLRFGRPKKLVHSQPVDNIPRPDRYLPRSMWEQWICDTDQLGQQNLEKLHGWIKQLNDAMEGLERPFGHRVNQAIQLYCANYPGESHYSLANAFADQLEQRILPKLRGIDTVEFSIPLGQIQDLIVSIGDNALAEAVQTGRQKPLFGWQGLNRSD</sequence>
<evidence type="ECO:0000313" key="3">
    <source>
        <dbReference type="Proteomes" id="UP000001441"/>
    </source>
</evidence>
<feature type="coiled-coil region" evidence="1">
    <location>
        <begin position="23"/>
        <end position="50"/>
    </location>
</feature>
<dbReference type="HOGENOM" id="CLU_011498_1_1_6"/>
<dbReference type="eggNOG" id="COG1196">
    <property type="taxonomic scope" value="Bacteria"/>
</dbReference>
<gene>
    <name evidence="2" type="ordered locus">Alvin_2956</name>
</gene>
<accession>D3RRE6</accession>
<name>D3RRE6_ALLVD</name>
<dbReference type="EMBL" id="CP001896">
    <property type="protein sequence ID" value="ADC63858.1"/>
    <property type="molecule type" value="Genomic_DNA"/>
</dbReference>
<dbReference type="eggNOG" id="COG1401">
    <property type="taxonomic scope" value="Bacteria"/>
</dbReference>
<keyword evidence="1" id="KW-0175">Coiled coil</keyword>
<organism evidence="2 3">
    <name type="scientific">Allochromatium vinosum (strain ATCC 17899 / DSM 180 / NBRC 103801 / NCIMB 10441 / D)</name>
    <name type="common">Chromatium vinosum</name>
    <dbReference type="NCBI Taxonomy" id="572477"/>
    <lineage>
        <taxon>Bacteria</taxon>
        <taxon>Pseudomonadati</taxon>
        <taxon>Pseudomonadota</taxon>
        <taxon>Gammaproteobacteria</taxon>
        <taxon>Chromatiales</taxon>
        <taxon>Chromatiaceae</taxon>
        <taxon>Allochromatium</taxon>
    </lineage>
</organism>
<dbReference type="REBASE" id="24174">
    <property type="entry name" value="Avi180McrBP"/>
</dbReference>
<reference evidence="2 3" key="1">
    <citation type="journal article" date="2011" name="Stand. Genomic Sci.">
        <title>Complete genome sequence of Allochromatium vinosum DSM 180(T).</title>
        <authorList>
            <person name="Weissgerber T."/>
            <person name="Zigann R."/>
            <person name="Bruce D."/>
            <person name="Chang Y.J."/>
            <person name="Detter J.C."/>
            <person name="Han C."/>
            <person name="Hauser L."/>
            <person name="Jeffries C.D."/>
            <person name="Land M."/>
            <person name="Munk A.C."/>
            <person name="Tapia R."/>
            <person name="Dahl C."/>
        </authorList>
    </citation>
    <scope>NUCLEOTIDE SEQUENCE [LARGE SCALE GENOMIC DNA]</scope>
    <source>
        <strain evidence="3">ATCC 17899 / DSM 180 / NBRC 103801 / NCIMB 10441 / D</strain>
    </source>
</reference>
<dbReference type="STRING" id="572477.Alvin_2956"/>
<feature type="coiled-coil region" evidence="1">
    <location>
        <begin position="85"/>
        <end position="339"/>
    </location>
</feature>
<evidence type="ECO:0000256" key="1">
    <source>
        <dbReference type="SAM" id="Coils"/>
    </source>
</evidence>
<dbReference type="Proteomes" id="UP000001441">
    <property type="component" value="Chromosome"/>
</dbReference>
<evidence type="ECO:0008006" key="4">
    <source>
        <dbReference type="Google" id="ProtNLM"/>
    </source>
</evidence>
<dbReference type="AlphaFoldDB" id="D3RRE6"/>
<dbReference type="PANTHER" id="PTHR43049:SF1">
    <property type="entry name" value="EARLY ENDOSOME ANTIGEN"/>
    <property type="match status" value="1"/>
</dbReference>
<dbReference type="Gene3D" id="3.40.50.300">
    <property type="entry name" value="P-loop containing nucleotide triphosphate hydrolases"/>
    <property type="match status" value="1"/>
</dbReference>
<protein>
    <recommendedName>
        <fullName evidence="4">ATPase associated with various cellular activities AAA_5</fullName>
    </recommendedName>
</protein>
<keyword evidence="3" id="KW-1185">Reference proteome</keyword>
<dbReference type="InterPro" id="IPR027417">
    <property type="entry name" value="P-loop_NTPase"/>
</dbReference>
<dbReference type="KEGG" id="alv:Alvin_2956"/>